<feature type="chain" id="PRO_5032382832" description="Amicyanin" evidence="9">
    <location>
        <begin position="27"/>
        <end position="131"/>
    </location>
</feature>
<dbReference type="AlphaFoldDB" id="A0A840SRF7"/>
<feature type="binding site" evidence="8">
    <location>
        <position position="121"/>
    </location>
    <ligand>
        <name>Cu cation</name>
        <dbReference type="ChEBI" id="CHEBI:23378"/>
    </ligand>
</feature>
<evidence type="ECO:0000256" key="5">
    <source>
        <dbReference type="ARBA" id="ARBA00022982"/>
    </source>
</evidence>
<dbReference type="InterPro" id="IPR008972">
    <property type="entry name" value="Cupredoxin"/>
</dbReference>
<keyword evidence="6 8" id="KW-0186">Copper</keyword>
<name>A0A840SRF7_9RHOB</name>
<dbReference type="RefSeq" id="WP_184148361.1">
    <property type="nucleotide sequence ID" value="NZ_JACHFM010000002.1"/>
</dbReference>
<dbReference type="EMBL" id="JACHFM010000002">
    <property type="protein sequence ID" value="MBB5221913.1"/>
    <property type="molecule type" value="Genomic_DNA"/>
</dbReference>
<dbReference type="PANTHER" id="PTHR36507">
    <property type="entry name" value="BLL1555 PROTEIN"/>
    <property type="match status" value="1"/>
</dbReference>
<keyword evidence="12" id="KW-1185">Reference proteome</keyword>
<dbReference type="InterPro" id="IPR000923">
    <property type="entry name" value="BlueCu_1"/>
</dbReference>
<gene>
    <name evidence="11" type="ORF">HNP73_001849</name>
</gene>
<feature type="domain" description="Blue (type 1) copper" evidence="10">
    <location>
        <begin position="47"/>
        <end position="131"/>
    </location>
</feature>
<evidence type="ECO:0000256" key="3">
    <source>
        <dbReference type="ARBA" id="ARBA00022723"/>
    </source>
</evidence>
<dbReference type="InterPro" id="IPR052721">
    <property type="entry name" value="ET_Amicyanin"/>
</dbReference>
<dbReference type="PRINTS" id="PR00155">
    <property type="entry name" value="AMICYANIN"/>
</dbReference>
<feature type="binding site" evidence="8">
    <location>
        <position position="124"/>
    </location>
    <ligand>
        <name>Cu cation</name>
        <dbReference type="ChEBI" id="CHEBI:23378"/>
    </ligand>
</feature>
<dbReference type="SUPFAM" id="SSF49503">
    <property type="entry name" value="Cupredoxins"/>
    <property type="match status" value="1"/>
</dbReference>
<dbReference type="PRINTS" id="PR00156">
    <property type="entry name" value="COPPERBLUE"/>
</dbReference>
<accession>A0A840SRF7</accession>
<dbReference type="GO" id="GO:0009055">
    <property type="term" value="F:electron transfer activity"/>
    <property type="evidence" value="ECO:0007669"/>
    <property type="project" value="UniProtKB-UniRule"/>
</dbReference>
<feature type="binding site" evidence="8">
    <location>
        <position position="118"/>
    </location>
    <ligand>
        <name>Cu cation</name>
        <dbReference type="ChEBI" id="CHEBI:23378"/>
    </ligand>
</feature>
<protein>
    <recommendedName>
        <fullName evidence="7">Amicyanin</fullName>
    </recommendedName>
</protein>
<dbReference type="Pfam" id="PF00127">
    <property type="entry name" value="Copper-bind"/>
    <property type="match status" value="1"/>
</dbReference>
<dbReference type="InterPro" id="IPR013475">
    <property type="entry name" value="Amicyanin_Para/Methyl"/>
</dbReference>
<dbReference type="NCBIfam" id="TIGR02657">
    <property type="entry name" value="amicyanin"/>
    <property type="match status" value="1"/>
</dbReference>
<evidence type="ECO:0000256" key="1">
    <source>
        <dbReference type="ARBA" id="ARBA00004418"/>
    </source>
</evidence>
<dbReference type="Gene3D" id="2.60.40.420">
    <property type="entry name" value="Cupredoxins - blue copper proteins"/>
    <property type="match status" value="1"/>
</dbReference>
<keyword evidence="9" id="KW-0732">Signal</keyword>
<dbReference type="InterPro" id="IPR002386">
    <property type="entry name" value="Amicyanin/Pseudoazurin"/>
</dbReference>
<keyword evidence="3 8" id="KW-0479">Metal-binding</keyword>
<evidence type="ECO:0000259" key="10">
    <source>
        <dbReference type="Pfam" id="PF00127"/>
    </source>
</evidence>
<keyword evidence="4" id="KW-0574">Periplasm</keyword>
<comment type="subcellular location">
    <subcellularLocation>
        <location evidence="1">Periplasm</location>
    </subcellularLocation>
</comment>
<evidence type="ECO:0000256" key="2">
    <source>
        <dbReference type="ARBA" id="ARBA00022448"/>
    </source>
</evidence>
<dbReference type="PANTHER" id="PTHR36507:SF1">
    <property type="entry name" value="BLL1555 PROTEIN"/>
    <property type="match status" value="1"/>
</dbReference>
<feature type="binding site" evidence="8">
    <location>
        <position position="79"/>
    </location>
    <ligand>
        <name>Cu cation</name>
        <dbReference type="ChEBI" id="CHEBI:23378"/>
    </ligand>
</feature>
<dbReference type="InterPro" id="IPR035668">
    <property type="entry name" value="Amicyanin"/>
</dbReference>
<proteinExistence type="predicted"/>
<keyword evidence="5" id="KW-0249">Electron transport</keyword>
<dbReference type="InterPro" id="IPR028871">
    <property type="entry name" value="BlueCu_1_BS"/>
</dbReference>
<comment type="caution">
    <text evidence="11">The sequence shown here is derived from an EMBL/GenBank/DDBJ whole genome shotgun (WGS) entry which is preliminary data.</text>
</comment>
<evidence type="ECO:0000313" key="11">
    <source>
        <dbReference type="EMBL" id="MBB5221913.1"/>
    </source>
</evidence>
<feature type="signal peptide" evidence="9">
    <location>
        <begin position="1"/>
        <end position="26"/>
    </location>
</feature>
<dbReference type="Proteomes" id="UP000549457">
    <property type="component" value="Unassembled WGS sequence"/>
</dbReference>
<organism evidence="11 12">
    <name type="scientific">Amaricoccus macauensis</name>
    <dbReference type="NCBI Taxonomy" id="57001"/>
    <lineage>
        <taxon>Bacteria</taxon>
        <taxon>Pseudomonadati</taxon>
        <taxon>Pseudomonadota</taxon>
        <taxon>Alphaproteobacteria</taxon>
        <taxon>Rhodobacterales</taxon>
        <taxon>Paracoccaceae</taxon>
        <taxon>Amaricoccus</taxon>
    </lineage>
</organism>
<dbReference type="GO" id="GO:0042597">
    <property type="term" value="C:periplasmic space"/>
    <property type="evidence" value="ECO:0007669"/>
    <property type="project" value="UniProtKB-SubCell"/>
</dbReference>
<evidence type="ECO:0000256" key="7">
    <source>
        <dbReference type="NCBIfam" id="TIGR02657"/>
    </source>
</evidence>
<evidence type="ECO:0000313" key="12">
    <source>
        <dbReference type="Proteomes" id="UP000549457"/>
    </source>
</evidence>
<comment type="cofactor">
    <cofactor evidence="8">
        <name>Cu cation</name>
        <dbReference type="ChEBI" id="CHEBI:23378"/>
    </cofactor>
    <text evidence="8">Binds 1 copper ion per subunit.</text>
</comment>
<evidence type="ECO:0000256" key="4">
    <source>
        <dbReference type="ARBA" id="ARBA00022764"/>
    </source>
</evidence>
<dbReference type="PROSITE" id="PS00196">
    <property type="entry name" value="COPPER_BLUE"/>
    <property type="match status" value="1"/>
</dbReference>
<dbReference type="InterPro" id="IPR001235">
    <property type="entry name" value="Copper_blue_Plastocyanin"/>
</dbReference>
<evidence type="ECO:0000256" key="9">
    <source>
        <dbReference type="SAM" id="SignalP"/>
    </source>
</evidence>
<reference evidence="11 12" key="1">
    <citation type="submission" date="2020-08" db="EMBL/GenBank/DDBJ databases">
        <title>Genomic Encyclopedia of Type Strains, Phase IV (KMG-IV): sequencing the most valuable type-strain genomes for metagenomic binning, comparative biology and taxonomic classification.</title>
        <authorList>
            <person name="Goeker M."/>
        </authorList>
    </citation>
    <scope>NUCLEOTIDE SEQUENCE [LARGE SCALE GENOMIC DNA]</scope>
    <source>
        <strain evidence="11 12">DSM 101730</strain>
    </source>
</reference>
<evidence type="ECO:0000256" key="6">
    <source>
        <dbReference type="ARBA" id="ARBA00023008"/>
    </source>
</evidence>
<evidence type="ECO:0000256" key="8">
    <source>
        <dbReference type="PIRSR" id="PIRSR602386-1"/>
    </source>
</evidence>
<dbReference type="GO" id="GO:0005507">
    <property type="term" value="F:copper ion binding"/>
    <property type="evidence" value="ECO:0007669"/>
    <property type="project" value="UniProtKB-UniRule"/>
</dbReference>
<dbReference type="CDD" id="cd13921">
    <property type="entry name" value="Amicyanin"/>
    <property type="match status" value="1"/>
</dbReference>
<sequence length="131" mass="13721">MNLALTTRSLAVALTIALAGASGAAAADAITPGETQIPASEAPADAVVVNIAKMKYETPDLKVAPGTTVVWVNQEAMPHNIAFQKGVVGDDAFEGAMLKKDEAYVVTFNEAGTYAYHCTPHPFMRGKVTVE</sequence>
<keyword evidence="2" id="KW-0813">Transport</keyword>